<keyword evidence="2" id="KW-1185">Reference proteome</keyword>
<dbReference type="EMBL" id="EQ980575">
    <property type="protein sequence ID" value="EEF25081.1"/>
    <property type="molecule type" value="Genomic_DNA"/>
</dbReference>
<organism evidence="1 2">
    <name type="scientific">Ricinus communis</name>
    <name type="common">Castor bean</name>
    <dbReference type="NCBI Taxonomy" id="3988"/>
    <lineage>
        <taxon>Eukaryota</taxon>
        <taxon>Viridiplantae</taxon>
        <taxon>Streptophyta</taxon>
        <taxon>Embryophyta</taxon>
        <taxon>Tracheophyta</taxon>
        <taxon>Spermatophyta</taxon>
        <taxon>Magnoliopsida</taxon>
        <taxon>eudicotyledons</taxon>
        <taxon>Gunneridae</taxon>
        <taxon>Pentapetalae</taxon>
        <taxon>rosids</taxon>
        <taxon>fabids</taxon>
        <taxon>Malpighiales</taxon>
        <taxon>Euphorbiaceae</taxon>
        <taxon>Acalyphoideae</taxon>
        <taxon>Acalypheae</taxon>
        <taxon>Ricinus</taxon>
    </lineage>
</organism>
<protein>
    <recommendedName>
        <fullName evidence="3">SMP-30/Gluconolactonase/LRE-like region domain-containing protein</fullName>
    </recommendedName>
</protein>
<dbReference type="InterPro" id="IPR011042">
    <property type="entry name" value="6-blade_b-propeller_TolB-like"/>
</dbReference>
<dbReference type="Gene3D" id="2.120.10.30">
    <property type="entry name" value="TolB, C-terminal domain"/>
    <property type="match status" value="1"/>
</dbReference>
<dbReference type="Proteomes" id="UP000008311">
    <property type="component" value="Unassembled WGS sequence"/>
</dbReference>
<dbReference type="InParanoid" id="B9TGD4"/>
<dbReference type="SUPFAM" id="SSF63829">
    <property type="entry name" value="Calcium-dependent phosphotriesterase"/>
    <property type="match status" value="1"/>
</dbReference>
<accession>B9TGD4</accession>
<evidence type="ECO:0000313" key="2">
    <source>
        <dbReference type="Proteomes" id="UP000008311"/>
    </source>
</evidence>
<name>B9TGD4_RICCO</name>
<evidence type="ECO:0008006" key="3">
    <source>
        <dbReference type="Google" id="ProtNLM"/>
    </source>
</evidence>
<reference evidence="2" key="1">
    <citation type="journal article" date="2010" name="Nat. Biotechnol.">
        <title>Draft genome sequence of the oilseed species Ricinus communis.</title>
        <authorList>
            <person name="Chan A.P."/>
            <person name="Crabtree J."/>
            <person name="Zhao Q."/>
            <person name="Lorenzi H."/>
            <person name="Orvis J."/>
            <person name="Puiu D."/>
            <person name="Melake-Berhan A."/>
            <person name="Jones K.M."/>
            <person name="Redman J."/>
            <person name="Chen G."/>
            <person name="Cahoon E.B."/>
            <person name="Gedil M."/>
            <person name="Stanke M."/>
            <person name="Haas B.J."/>
            <person name="Wortman J.R."/>
            <person name="Fraser-Liggett C.M."/>
            <person name="Ravel J."/>
            <person name="Rabinowicz P.D."/>
        </authorList>
    </citation>
    <scope>NUCLEOTIDE SEQUENCE [LARGE SCALE GENOMIC DNA]</scope>
    <source>
        <strain evidence="2">cv. Hale</strain>
    </source>
</reference>
<dbReference type="AlphaFoldDB" id="B9TGD4"/>
<sequence length="51" mass="5534">MPAFGGPDLRTLYVTSAGARPAAELEQYPLSGKLLAIPMDVAGREEPTYRR</sequence>
<proteinExistence type="predicted"/>
<gene>
    <name evidence="1" type="ORF">RCOM_1844200</name>
</gene>
<evidence type="ECO:0000313" key="1">
    <source>
        <dbReference type="EMBL" id="EEF25081.1"/>
    </source>
</evidence>